<protein>
    <recommendedName>
        <fullName evidence="5">Secreted protein</fullName>
    </recommendedName>
</protein>
<keyword evidence="2" id="KW-0732">Signal</keyword>
<comment type="caution">
    <text evidence="3">The sequence shown here is derived from an EMBL/GenBank/DDBJ whole genome shotgun (WGS) entry which is preliminary data.</text>
</comment>
<keyword evidence="1" id="KW-0472">Membrane</keyword>
<keyword evidence="4" id="KW-1185">Reference proteome</keyword>
<sequence>MTVRSRHFLWRLPIKRAAGISAAAALTMPLALGGALIAPAPSADAQEYVQEDSDVAVQHPGWESLSTRRDDRVGFELTTNPGSVELDERFNVGMEISNDTMGTLENLQVTARRGPQVTDAESAQQQLAHGDFPYYGSTVFPAAMAPGDSATEDIDIAVGLEDEATLAITSPGVYPVMLSLTGTLDGEPVALADDRFLLTVTDADGQIPGADDSFAPSTLIYPITAQTNIAPGETGDSPLVLNDESLAEQLANGGRLDRLVDIYEDHKLGDGACIAIDPALLHTVDRMSDGYNVADKHPPIVKERKRLRDSWFDNDDYDEGVPGTGAADAKRWIERVSQLNCLIAMPWANTDPNAVARVNNKWLNVEATERGKETIRAITGKEVASDLIVPASGYSETKTELPFLVADNTGWEGEAATFNANQAALLAQAGTRPQTTAYTDPWLRYDFTTDSVHARDLSAASAIFLQDAQEDTEESPSIVKLPNYLEPSTAEAVLDAVDKLPELRPLTEVEMRTTDQEPGLPMDSTGVQAVSDPAAFTDPEIQRIAQQARYTDELTMMMENSESIAMTRYGFTLPLRRDLLAALSMTKRDSLHSHDDAVSTANRRLQEDNVVLRTLRDAVNLIPPGNVYTRTSDSSPLLVVAENALPLPVRAKLEYDSIDAVSLNTSEDIVIPAKGSITVSLTASMPERQERTNISMWLATEDGATISEPANIAVQTRGGIVNIYGAAIACALIFVLAVVVRISRKKKRGRQT</sequence>
<proteinExistence type="predicted"/>
<gene>
    <name evidence="3" type="ORF">AYJ05_09770</name>
</gene>
<keyword evidence="1" id="KW-1133">Transmembrane helix</keyword>
<dbReference type="Proteomes" id="UP000076947">
    <property type="component" value="Unassembled WGS sequence"/>
</dbReference>
<dbReference type="EMBL" id="LSTQ01000012">
    <property type="protein sequence ID" value="OAH29674.1"/>
    <property type="molecule type" value="Genomic_DNA"/>
</dbReference>
<feature type="signal peptide" evidence="2">
    <location>
        <begin position="1"/>
        <end position="45"/>
    </location>
</feature>
<feature type="chain" id="PRO_5008064009" description="Secreted protein" evidence="2">
    <location>
        <begin position="46"/>
        <end position="752"/>
    </location>
</feature>
<keyword evidence="1" id="KW-0812">Transmembrane</keyword>
<accession>A0A177ILN8</accession>
<evidence type="ECO:0000256" key="1">
    <source>
        <dbReference type="SAM" id="Phobius"/>
    </source>
</evidence>
<dbReference type="STRING" id="1705.CA21670_12340"/>
<dbReference type="AlphaFoldDB" id="A0A177ILN8"/>
<name>A0A177ILN8_9CORY</name>
<evidence type="ECO:0000313" key="4">
    <source>
        <dbReference type="Proteomes" id="UP000076947"/>
    </source>
</evidence>
<evidence type="ECO:0000313" key="3">
    <source>
        <dbReference type="EMBL" id="OAH29674.1"/>
    </source>
</evidence>
<evidence type="ECO:0008006" key="5">
    <source>
        <dbReference type="Google" id="ProtNLM"/>
    </source>
</evidence>
<reference evidence="4" key="1">
    <citation type="submission" date="2016-02" db="EMBL/GenBank/DDBJ databases">
        <authorList>
            <person name="Kaur G."/>
            <person name="Nair G.R."/>
            <person name="Mayilraj S."/>
        </authorList>
    </citation>
    <scope>NUCLEOTIDE SEQUENCE [LARGE SCALE GENOMIC DNA]</scope>
    <source>
        <strain evidence="4">GA-15</strain>
    </source>
</reference>
<feature type="transmembrane region" description="Helical" evidence="1">
    <location>
        <begin position="723"/>
        <end position="742"/>
    </location>
</feature>
<evidence type="ECO:0000256" key="2">
    <source>
        <dbReference type="SAM" id="SignalP"/>
    </source>
</evidence>
<organism evidence="3 4">
    <name type="scientific">Corynebacterium stationis</name>
    <dbReference type="NCBI Taxonomy" id="1705"/>
    <lineage>
        <taxon>Bacteria</taxon>
        <taxon>Bacillati</taxon>
        <taxon>Actinomycetota</taxon>
        <taxon>Actinomycetes</taxon>
        <taxon>Mycobacteriales</taxon>
        <taxon>Corynebacteriaceae</taxon>
        <taxon>Corynebacterium</taxon>
    </lineage>
</organism>
<dbReference type="OrthoDB" id="3797035at2"/>